<keyword evidence="4" id="KW-1185">Reference proteome</keyword>
<evidence type="ECO:0000259" key="2">
    <source>
        <dbReference type="Pfam" id="PF01068"/>
    </source>
</evidence>
<dbReference type="Gene3D" id="2.40.50.140">
    <property type="entry name" value="Nucleic acid-binding proteins"/>
    <property type="match status" value="1"/>
</dbReference>
<gene>
    <name evidence="3" type="ORF">FB558_8562</name>
</gene>
<evidence type="ECO:0000313" key="4">
    <source>
        <dbReference type="Proteomes" id="UP000315677"/>
    </source>
</evidence>
<feature type="domain" description="ATP-dependent DNA ligase family profile" evidence="2">
    <location>
        <begin position="1"/>
        <end position="81"/>
    </location>
</feature>
<comment type="caution">
    <text evidence="3">The sequence shown here is derived from an EMBL/GenBank/DDBJ whole genome shotgun (WGS) entry which is preliminary data.</text>
</comment>
<dbReference type="GO" id="GO:0005524">
    <property type="term" value="F:ATP binding"/>
    <property type="evidence" value="ECO:0007669"/>
    <property type="project" value="InterPro"/>
</dbReference>
<dbReference type="InterPro" id="IPR012310">
    <property type="entry name" value="DNA_ligase_ATP-dep_cent"/>
</dbReference>
<dbReference type="GO" id="GO:0006281">
    <property type="term" value="P:DNA repair"/>
    <property type="evidence" value="ECO:0007669"/>
    <property type="project" value="InterPro"/>
</dbReference>
<proteinExistence type="predicted"/>
<name>A0A543CX71_9PSEU</name>
<organism evidence="3 4">
    <name type="scientific">Pseudonocardia kunmingensis</name>
    <dbReference type="NCBI Taxonomy" id="630975"/>
    <lineage>
        <taxon>Bacteria</taxon>
        <taxon>Bacillati</taxon>
        <taxon>Actinomycetota</taxon>
        <taxon>Actinomycetes</taxon>
        <taxon>Pseudonocardiales</taxon>
        <taxon>Pseudonocardiaceae</taxon>
        <taxon>Pseudonocardia</taxon>
    </lineage>
</organism>
<dbReference type="Gene3D" id="3.30.470.30">
    <property type="entry name" value="DNA ligase/mRNA capping enzyme"/>
    <property type="match status" value="1"/>
</dbReference>
<comment type="catalytic activity">
    <reaction evidence="1">
        <text>ATP + (deoxyribonucleotide)n-3'-hydroxyl + 5'-phospho-(deoxyribonucleotide)m = (deoxyribonucleotide)n+m + AMP + diphosphate.</text>
        <dbReference type="EC" id="6.5.1.1"/>
    </reaction>
</comment>
<dbReference type="Proteomes" id="UP000315677">
    <property type="component" value="Unassembled WGS sequence"/>
</dbReference>
<dbReference type="Gene3D" id="3.30.1490.70">
    <property type="match status" value="1"/>
</dbReference>
<evidence type="ECO:0000313" key="3">
    <source>
        <dbReference type="EMBL" id="TQM01661.1"/>
    </source>
</evidence>
<dbReference type="EMBL" id="VFPA01000009">
    <property type="protein sequence ID" value="TQM01661.1"/>
    <property type="molecule type" value="Genomic_DNA"/>
</dbReference>
<dbReference type="AlphaFoldDB" id="A0A543CX71"/>
<dbReference type="GO" id="GO:0006310">
    <property type="term" value="P:DNA recombination"/>
    <property type="evidence" value="ECO:0007669"/>
    <property type="project" value="InterPro"/>
</dbReference>
<dbReference type="SUPFAM" id="SSF56091">
    <property type="entry name" value="DNA ligase/mRNA capping enzyme, catalytic domain"/>
    <property type="match status" value="1"/>
</dbReference>
<keyword evidence="3" id="KW-0436">Ligase</keyword>
<dbReference type="Pfam" id="PF01068">
    <property type="entry name" value="DNA_ligase_A_M"/>
    <property type="match status" value="1"/>
</dbReference>
<accession>A0A543CX71</accession>
<sequence length="205" mass="22019">MFDALAAGGTDLRGYPLRVRRAVLEKLLDGVGPPLAVMPMTTDGVAARAWLTGHLEAGIEGVVAKRVNQAYLPTHAWRKVKTRASAEAIVGGVLGPVSAPVALVLGRHDERGRLRVVGRTGTLSRAVRAELGAMLRPVGARHPWPPVLAPARFGPAAPVEYSRVEPVVVVELMVDAALDEVRGRTVWRHPARLLRLRADLRAADL</sequence>
<dbReference type="GO" id="GO:0003910">
    <property type="term" value="F:DNA ligase (ATP) activity"/>
    <property type="evidence" value="ECO:0007669"/>
    <property type="project" value="UniProtKB-EC"/>
</dbReference>
<dbReference type="InterPro" id="IPR012340">
    <property type="entry name" value="NA-bd_OB-fold"/>
</dbReference>
<protein>
    <submittedName>
        <fullName evidence="3">ATP dependent DNA ligase-like protein</fullName>
    </submittedName>
</protein>
<reference evidence="3 4" key="1">
    <citation type="submission" date="2019-06" db="EMBL/GenBank/DDBJ databases">
        <title>Sequencing the genomes of 1000 actinobacteria strains.</title>
        <authorList>
            <person name="Klenk H.-P."/>
        </authorList>
    </citation>
    <scope>NUCLEOTIDE SEQUENCE [LARGE SCALE GENOMIC DNA]</scope>
    <source>
        <strain evidence="3 4">DSM 45301</strain>
    </source>
</reference>
<evidence type="ECO:0000256" key="1">
    <source>
        <dbReference type="ARBA" id="ARBA00034003"/>
    </source>
</evidence>